<dbReference type="InterPro" id="IPR002562">
    <property type="entry name" value="3'-5'_exonuclease_dom"/>
</dbReference>
<dbReference type="PRINTS" id="PR00868">
    <property type="entry name" value="DNAPOLI"/>
</dbReference>
<dbReference type="PROSITE" id="PS00447">
    <property type="entry name" value="DNA_POLYMERASE_A"/>
    <property type="match status" value="1"/>
</dbReference>
<dbReference type="EC" id="2.7.7.7" evidence="2"/>
<dbReference type="GO" id="GO:0003887">
    <property type="term" value="F:DNA-directed DNA polymerase activity"/>
    <property type="evidence" value="ECO:0007669"/>
    <property type="project" value="UniProtKB-KW"/>
</dbReference>
<evidence type="ECO:0000256" key="3">
    <source>
        <dbReference type="ARBA" id="ARBA00022484"/>
    </source>
</evidence>
<dbReference type="SMART" id="SM00482">
    <property type="entry name" value="POLAc"/>
    <property type="match status" value="1"/>
</dbReference>
<dbReference type="Gene3D" id="1.10.150.20">
    <property type="entry name" value="5' to 3' exonuclease, C-terminal subdomain"/>
    <property type="match status" value="1"/>
</dbReference>
<feature type="domain" description="DNA-directed DNA polymerase family A palm" evidence="11">
    <location>
        <begin position="387"/>
        <end position="610"/>
    </location>
</feature>
<keyword evidence="8" id="KW-0238">DNA-binding</keyword>
<dbReference type="InterPro" id="IPR012337">
    <property type="entry name" value="RNaseH-like_sf"/>
</dbReference>
<keyword evidence="6" id="KW-0235">DNA replication</keyword>
<dbReference type="GO" id="GO:0006302">
    <property type="term" value="P:double-strand break repair"/>
    <property type="evidence" value="ECO:0007669"/>
    <property type="project" value="TreeGrafter"/>
</dbReference>
<dbReference type="GO" id="GO:0003677">
    <property type="term" value="F:DNA binding"/>
    <property type="evidence" value="ECO:0007669"/>
    <property type="project" value="UniProtKB-KW"/>
</dbReference>
<dbReference type="SUPFAM" id="SSF53098">
    <property type="entry name" value="Ribonuclease H-like"/>
    <property type="match status" value="1"/>
</dbReference>
<dbReference type="SUPFAM" id="SSF56672">
    <property type="entry name" value="DNA/RNA polymerases"/>
    <property type="match status" value="1"/>
</dbReference>
<feature type="region of interest" description="Disordered" evidence="10">
    <location>
        <begin position="1"/>
        <end position="26"/>
    </location>
</feature>
<evidence type="ECO:0000256" key="9">
    <source>
        <dbReference type="ARBA" id="ARBA00049244"/>
    </source>
</evidence>
<keyword evidence="3" id="KW-0696">RNA-directed RNA polymerase</keyword>
<dbReference type="Gene3D" id="3.30.70.370">
    <property type="match status" value="1"/>
</dbReference>
<keyword evidence="13" id="KW-1185">Reference proteome</keyword>
<sequence length="661" mass="73985">MIGLHWEDIGSSSSTGRARTMPPVPDTGWQRPSYFPDLSAAKVIAVDVETFDPDLKKYGPGWARGVGHIVGVSVAVEGWSGYFPMRHENETNWNFDPATVLAWLKVELGRPHQMKVGVNLTYDVGWLQHEGVYVAGFLFECCFAQALIDDTAKVSLDAMAERHLGLRKETDHMYTFLRQWFPGTPEGSLRKHIHSCPPRVVGKYAEADTTLPLRLWPILWQHVLNWDVQQVFEMECRLIRLTVQMRFRGVRVDVNKAEQAQTQLRQKAMGLHDEIRHAYRRVSVNSSKDLAGLLSHLGLKVPSKFDKEHLSAIDHPLIKKVLDIRKVEKLISTFIGGYILGSNVNGRVHGQFHLMKGDENGAVGGRMSSSTPNLQNLSSRDKIYAPIVRGCFVPDYDHRGWRKYDYSSIEYRGLASDSVGPGSDELRGRYAADPFLDYHDIIGQLIQSITGILLERSFVKTINFGMAYGMGENKLQRSLGVDSATGKNFFRAYHEGVPFVKATFDHYAMMAGQTGAVRTVLGRVAHFNDWGPLKFDPKAQALPYDQAIIRYGAVSRSFTHKALNRRLQGSAADLMKMALLKLLDSGVFDYIGCPLLIVHDELDFSDPGGAVADDAFQYMREVMESAVRFNVPVIADGEFGPNWGSVGAKHEAVGGYDIPRR</sequence>
<evidence type="ECO:0000256" key="2">
    <source>
        <dbReference type="ARBA" id="ARBA00012417"/>
    </source>
</evidence>
<dbReference type="InterPro" id="IPR036397">
    <property type="entry name" value="RNaseH_sf"/>
</dbReference>
<dbReference type="GO" id="GO:0008408">
    <property type="term" value="F:3'-5' exonuclease activity"/>
    <property type="evidence" value="ECO:0007669"/>
    <property type="project" value="InterPro"/>
</dbReference>
<evidence type="ECO:0000256" key="1">
    <source>
        <dbReference type="ARBA" id="ARBA00007705"/>
    </source>
</evidence>
<evidence type="ECO:0000313" key="12">
    <source>
        <dbReference type="EMBL" id="ALH46232.1"/>
    </source>
</evidence>
<evidence type="ECO:0000256" key="10">
    <source>
        <dbReference type="SAM" id="MobiDB-lite"/>
    </source>
</evidence>
<dbReference type="Gene3D" id="3.30.420.10">
    <property type="entry name" value="Ribonuclease H-like superfamily/Ribonuclease H"/>
    <property type="match status" value="1"/>
</dbReference>
<reference evidence="12 13" key="1">
    <citation type="journal article" date="2016" name="Genome Announc.">
        <title>Genome Sequences of Pseudomonas oryzihabitans Phage POR1 and Pseudomonas aeruginosa Phage PAE1.</title>
        <authorList>
            <person name="Dyson Z.A."/>
            <person name="Seviour R.J."/>
            <person name="Tucci J."/>
            <person name="Petrovski S."/>
        </authorList>
    </citation>
    <scope>NUCLEOTIDE SEQUENCE [LARGE SCALE GENOMIC DNA]</scope>
</reference>
<dbReference type="PANTHER" id="PTHR10133:SF27">
    <property type="entry name" value="DNA POLYMERASE NU"/>
    <property type="match status" value="1"/>
</dbReference>
<evidence type="ECO:0000256" key="6">
    <source>
        <dbReference type="ARBA" id="ARBA00022705"/>
    </source>
</evidence>
<evidence type="ECO:0000256" key="5">
    <source>
        <dbReference type="ARBA" id="ARBA00022695"/>
    </source>
</evidence>
<comment type="similarity">
    <text evidence="1">Belongs to the DNA polymerase type-A family.</text>
</comment>
<keyword evidence="7" id="KW-0239">DNA-directed DNA polymerase</keyword>
<evidence type="ECO:0000256" key="8">
    <source>
        <dbReference type="ARBA" id="ARBA00023125"/>
    </source>
</evidence>
<evidence type="ECO:0000256" key="4">
    <source>
        <dbReference type="ARBA" id="ARBA00022679"/>
    </source>
</evidence>
<dbReference type="GO" id="GO:0039693">
    <property type="term" value="P:viral DNA genome replication"/>
    <property type="evidence" value="ECO:0007669"/>
    <property type="project" value="UniProtKB-KW"/>
</dbReference>
<keyword evidence="4" id="KW-0808">Transferase</keyword>
<dbReference type="PANTHER" id="PTHR10133">
    <property type="entry name" value="DNA POLYMERASE I"/>
    <property type="match status" value="1"/>
</dbReference>
<dbReference type="Proteomes" id="UP000225954">
    <property type="component" value="Segment"/>
</dbReference>
<keyword evidence="5" id="KW-0548">Nucleotidyltransferase</keyword>
<protein>
    <recommendedName>
        <fullName evidence="2">DNA-directed DNA polymerase</fullName>
        <ecNumber evidence="2">2.7.7.7</ecNumber>
    </recommendedName>
</protein>
<dbReference type="InterPro" id="IPR002298">
    <property type="entry name" value="DNA_polymerase_A"/>
</dbReference>
<accession>A0A0N9S7G7</accession>
<dbReference type="InterPro" id="IPR001098">
    <property type="entry name" value="DNA-dir_DNA_pol_A_palm_dom"/>
</dbReference>
<evidence type="ECO:0000313" key="13">
    <source>
        <dbReference type="Proteomes" id="UP000225954"/>
    </source>
</evidence>
<dbReference type="Pfam" id="PF00476">
    <property type="entry name" value="DNA_pol_A"/>
    <property type="match status" value="1"/>
</dbReference>
<organism evidence="12 13">
    <name type="scientific">Pseudomonas phage POR1</name>
    <dbReference type="NCBI Taxonomy" id="1718594"/>
    <lineage>
        <taxon>Viruses</taxon>
        <taxon>Duplodnaviria</taxon>
        <taxon>Heunggongvirae</taxon>
        <taxon>Uroviricota</taxon>
        <taxon>Caudoviricetes</taxon>
        <taxon>Porunavirus</taxon>
        <taxon>Porunavirus POR1</taxon>
    </lineage>
</organism>
<evidence type="ECO:0000259" key="11">
    <source>
        <dbReference type="SMART" id="SM00482"/>
    </source>
</evidence>
<dbReference type="GO" id="GO:0006261">
    <property type="term" value="P:DNA-templated DNA replication"/>
    <property type="evidence" value="ECO:0007669"/>
    <property type="project" value="InterPro"/>
</dbReference>
<evidence type="ECO:0000256" key="7">
    <source>
        <dbReference type="ARBA" id="ARBA00022932"/>
    </source>
</evidence>
<dbReference type="InterPro" id="IPR019760">
    <property type="entry name" value="DNA-dir_DNA_pol_A_CS"/>
</dbReference>
<dbReference type="Gene3D" id="1.20.1060.10">
    <property type="entry name" value="Taq DNA Polymerase, Chain T, domain 4"/>
    <property type="match status" value="1"/>
</dbReference>
<dbReference type="EMBL" id="KT716399">
    <property type="protein sequence ID" value="ALH46232.1"/>
    <property type="molecule type" value="Genomic_DNA"/>
</dbReference>
<gene>
    <name evidence="12" type="ORF">POR1_27</name>
</gene>
<dbReference type="Pfam" id="PF01612">
    <property type="entry name" value="DNA_pol_A_exo1"/>
    <property type="match status" value="1"/>
</dbReference>
<comment type="catalytic activity">
    <reaction evidence="9">
        <text>DNA(n) + a 2'-deoxyribonucleoside 5'-triphosphate = DNA(n+1) + diphosphate</text>
        <dbReference type="Rhea" id="RHEA:22508"/>
        <dbReference type="Rhea" id="RHEA-COMP:17339"/>
        <dbReference type="Rhea" id="RHEA-COMP:17340"/>
        <dbReference type="ChEBI" id="CHEBI:33019"/>
        <dbReference type="ChEBI" id="CHEBI:61560"/>
        <dbReference type="ChEBI" id="CHEBI:173112"/>
        <dbReference type="EC" id="2.7.7.7"/>
    </reaction>
</comment>
<dbReference type="InterPro" id="IPR043502">
    <property type="entry name" value="DNA/RNA_pol_sf"/>
</dbReference>
<name>A0A0N9S7G7_9CAUD</name>
<proteinExistence type="inferred from homology"/>